<evidence type="ECO:0000313" key="2">
    <source>
        <dbReference type="Proteomes" id="UP000068167"/>
    </source>
</evidence>
<organism evidence="1 2">
    <name type="scientific">Microcystis panniformis FACHB-1757</name>
    <dbReference type="NCBI Taxonomy" id="1638788"/>
    <lineage>
        <taxon>Bacteria</taxon>
        <taxon>Bacillati</taxon>
        <taxon>Cyanobacteriota</taxon>
        <taxon>Cyanophyceae</taxon>
        <taxon>Oscillatoriophycideae</taxon>
        <taxon>Chroococcales</taxon>
        <taxon>Microcystaceae</taxon>
        <taxon>Microcystis</taxon>
    </lineage>
</organism>
<dbReference type="PATRIC" id="fig|1638788.3.peg.4124"/>
<keyword evidence="2" id="KW-1185">Reference proteome</keyword>
<name>A0A0K1S4H5_9CHRO</name>
<gene>
    <name evidence="1" type="ORF">VL20_4093</name>
</gene>
<dbReference type="Proteomes" id="UP000068167">
    <property type="component" value="Chromosome"/>
</dbReference>
<protein>
    <submittedName>
        <fullName evidence="1">Uncharacterized protein</fullName>
    </submittedName>
</protein>
<dbReference type="KEGG" id="mpk:VL20_4093"/>
<reference evidence="1 2" key="1">
    <citation type="journal article" date="2016" name="Stand. Genomic Sci.">
        <title>Complete genome sequence and genomic characterization of Microcystis panniformis FACHB 1757 by third-generation sequencing.</title>
        <authorList>
            <person name="Zhang J.Y."/>
            <person name="Guan R."/>
            <person name="Zhang H.J."/>
            <person name="Li H."/>
            <person name="Xiao P."/>
            <person name="Yu G.L."/>
            <person name="Du L."/>
            <person name="Cao D.M."/>
            <person name="Zhu B.C."/>
            <person name="Li R.H."/>
            <person name="Lu Z.H."/>
        </authorList>
    </citation>
    <scope>NUCLEOTIDE SEQUENCE [LARGE SCALE GENOMIC DNA]</scope>
    <source>
        <strain evidence="1 2">FACHB-1757</strain>
    </source>
</reference>
<evidence type="ECO:0000313" key="1">
    <source>
        <dbReference type="EMBL" id="AKV69039.1"/>
    </source>
</evidence>
<sequence length="47" mass="5513">MEPDEATDLVDTALYFRITSFCGKSPYFISPFPFLDYRRNDWIFLGG</sequence>
<dbReference type="EMBL" id="CP011339">
    <property type="protein sequence ID" value="AKV69039.1"/>
    <property type="molecule type" value="Genomic_DNA"/>
</dbReference>
<accession>A0A0K1S4H5</accession>
<proteinExistence type="predicted"/>
<dbReference type="AlphaFoldDB" id="A0A0K1S4H5"/>